<dbReference type="EMBL" id="CAOF01000172">
    <property type="protein sequence ID" value="CCO49027.1"/>
    <property type="molecule type" value="Genomic_DNA"/>
</dbReference>
<dbReference type="Proteomes" id="UP000018211">
    <property type="component" value="Unassembled WGS sequence"/>
</dbReference>
<evidence type="ECO:0008006" key="4">
    <source>
        <dbReference type="Google" id="ProtNLM"/>
    </source>
</evidence>
<dbReference type="SUPFAM" id="SSF51621">
    <property type="entry name" value="Phosphoenolpyruvate/pyruvate domain"/>
    <property type="match status" value="1"/>
</dbReference>
<accession>A0AAV2VXE9</accession>
<dbReference type="GO" id="GO:0046872">
    <property type="term" value="F:metal ion binding"/>
    <property type="evidence" value="ECO:0007669"/>
    <property type="project" value="UniProtKB-KW"/>
</dbReference>
<dbReference type="InterPro" id="IPR040442">
    <property type="entry name" value="Pyrv_kinase-like_dom_sf"/>
</dbReference>
<evidence type="ECO:0000313" key="2">
    <source>
        <dbReference type="EMBL" id="CCO49027.1"/>
    </source>
</evidence>
<dbReference type="Gene3D" id="3.20.20.60">
    <property type="entry name" value="Phosphoenolpyruvate-binding domains"/>
    <property type="match status" value="1"/>
</dbReference>
<proteinExistence type="predicted"/>
<dbReference type="RefSeq" id="WP_022613313.1">
    <property type="nucleotide sequence ID" value="NZ_LK391965.1"/>
</dbReference>
<dbReference type="Pfam" id="PF13714">
    <property type="entry name" value="PEP_mutase"/>
    <property type="match status" value="1"/>
</dbReference>
<dbReference type="PANTHER" id="PTHR42905:SF16">
    <property type="entry name" value="CARBOXYPHOSPHONOENOLPYRUVATE PHOSPHONOMUTASE-LIKE PROTEIN (AFU_ORTHOLOGUE AFUA_5G07230)"/>
    <property type="match status" value="1"/>
</dbReference>
<protein>
    <recommendedName>
        <fullName evidence="4">Carboxyvinyl-carboxyphosphonate phosphorylmutase</fullName>
    </recommendedName>
</protein>
<comment type="caution">
    <text evidence="2">The sequence shown here is derived from an EMBL/GenBank/DDBJ whole genome shotgun (WGS) entry which is preliminary data.</text>
</comment>
<evidence type="ECO:0000313" key="3">
    <source>
        <dbReference type="Proteomes" id="UP000018211"/>
    </source>
</evidence>
<sequence length="257" mass="28066">MTGFQEFKNLHEQNSLLHIGNAWDANSAILFQSLGYQAIGTSSAAIAESLGYLDGEEMSFDELFSIVKQIKQSISLPLTVDLEFGYSNELAGVLQNIISLAEIGVAGINLEDSRVDNGVRKIVDADKFGAVVRGIRDGLSKKGINVFLNIRTDAFLMGLDDPLTESVTRARVYEASGADGIFVPRITNDAHIEKIVGSVSIPVNVMGVPGLPVFSRLQELGVKRVSMGSFFYKKMNQYFAHEIDSINESESFDSLFS</sequence>
<reference evidence="2 3" key="1">
    <citation type="journal article" date="2013" name="ISME J.">
        <title>Comparative genomics of pathogenic lineages of Vibrio nigripulchritudo identifies virulence-associated traits.</title>
        <authorList>
            <person name="Goudenege D."/>
            <person name="Labreuche Y."/>
            <person name="Krin E."/>
            <person name="Ansquer D."/>
            <person name="Mangenot S."/>
            <person name="Calteau A."/>
            <person name="Medigue C."/>
            <person name="Mazel D."/>
            <person name="Polz M.F."/>
            <person name="Le Roux F."/>
        </authorList>
    </citation>
    <scope>NUCLEOTIDE SEQUENCE [LARGE SCALE GENOMIC DNA]</scope>
    <source>
        <strain evidence="2 3">SOn1</strain>
    </source>
</reference>
<dbReference type="AlphaFoldDB" id="A0AAV2VXE9"/>
<dbReference type="GO" id="GO:0003824">
    <property type="term" value="F:catalytic activity"/>
    <property type="evidence" value="ECO:0007669"/>
    <property type="project" value="InterPro"/>
</dbReference>
<gene>
    <name evidence="2" type="ORF">VIBNISOn1_770048</name>
</gene>
<keyword evidence="1" id="KW-0479">Metal-binding</keyword>
<dbReference type="PANTHER" id="PTHR42905">
    <property type="entry name" value="PHOSPHOENOLPYRUVATE CARBOXYLASE"/>
    <property type="match status" value="1"/>
</dbReference>
<evidence type="ECO:0000256" key="1">
    <source>
        <dbReference type="ARBA" id="ARBA00022723"/>
    </source>
</evidence>
<name>A0AAV2VXE9_9VIBR</name>
<organism evidence="2 3">
    <name type="scientific">Vibrio nigripulchritudo SOn1</name>
    <dbReference type="NCBI Taxonomy" id="1238450"/>
    <lineage>
        <taxon>Bacteria</taxon>
        <taxon>Pseudomonadati</taxon>
        <taxon>Pseudomonadota</taxon>
        <taxon>Gammaproteobacteria</taxon>
        <taxon>Vibrionales</taxon>
        <taxon>Vibrionaceae</taxon>
        <taxon>Vibrio</taxon>
    </lineage>
</organism>
<dbReference type="InterPro" id="IPR015813">
    <property type="entry name" value="Pyrv/PenolPyrv_kinase-like_dom"/>
</dbReference>
<dbReference type="InterPro" id="IPR039556">
    <property type="entry name" value="ICL/PEPM"/>
</dbReference>
<dbReference type="CDD" id="cd00377">
    <property type="entry name" value="ICL_PEPM"/>
    <property type="match status" value="1"/>
</dbReference>